<dbReference type="PANTHER" id="PTHR35936:SF25">
    <property type="entry name" value="ABC TRANSPORTER SUBSTRATE-BINDING PROTEIN"/>
    <property type="match status" value="1"/>
</dbReference>
<feature type="signal peptide" evidence="1">
    <location>
        <begin position="1"/>
        <end position="29"/>
    </location>
</feature>
<accession>A0A916XQC9</accession>
<evidence type="ECO:0000313" key="3">
    <source>
        <dbReference type="Proteomes" id="UP000637423"/>
    </source>
</evidence>
<gene>
    <name evidence="2" type="ORF">GCM10011396_49360</name>
</gene>
<evidence type="ECO:0000256" key="1">
    <source>
        <dbReference type="SAM" id="SignalP"/>
    </source>
</evidence>
<evidence type="ECO:0000313" key="2">
    <source>
        <dbReference type="EMBL" id="GGC96088.1"/>
    </source>
</evidence>
<name>A0A916XQC9_9BURK</name>
<sequence>MQKVTSYFRAIRRSMLASLLAGAALSAHASCTRPMNVPLSPIGLSVIANGDTVSGVYPDVLRTAGTREGCNFEFSVVPRARLSAMFDAGKADLLIPASKSARRDEHGIFVPLIFGRAMVISLASDRAPIRSAQDLLDRRDLKVALVRGFDFGDAYQKLVKELSSQGRVFLDTDVVSVARLMQSGNADVTIMAPSILAGAIQAEPRTPGLLEKLRYEPIDELPWSDSGAYISRTSLNETDRNALRELLERSAKSGAIWNAFQRYYPAGVLSGSIRPR</sequence>
<proteinExistence type="predicted"/>
<dbReference type="RefSeq" id="WP_229751331.1">
    <property type="nucleotide sequence ID" value="NZ_BMED01000006.1"/>
</dbReference>
<comment type="caution">
    <text evidence="2">The sequence shown here is derived from an EMBL/GenBank/DDBJ whole genome shotgun (WGS) entry which is preliminary data.</text>
</comment>
<organism evidence="2 3">
    <name type="scientific">Undibacterium terreum</name>
    <dbReference type="NCBI Taxonomy" id="1224302"/>
    <lineage>
        <taxon>Bacteria</taxon>
        <taxon>Pseudomonadati</taxon>
        <taxon>Pseudomonadota</taxon>
        <taxon>Betaproteobacteria</taxon>
        <taxon>Burkholderiales</taxon>
        <taxon>Oxalobacteraceae</taxon>
        <taxon>Undibacterium</taxon>
    </lineage>
</organism>
<keyword evidence="3" id="KW-1185">Reference proteome</keyword>
<dbReference type="AlphaFoldDB" id="A0A916XQC9"/>
<reference evidence="2" key="1">
    <citation type="journal article" date="2014" name="Int. J. Syst. Evol. Microbiol.">
        <title>Complete genome sequence of Corynebacterium casei LMG S-19264T (=DSM 44701T), isolated from a smear-ripened cheese.</title>
        <authorList>
            <consortium name="US DOE Joint Genome Institute (JGI-PGF)"/>
            <person name="Walter F."/>
            <person name="Albersmeier A."/>
            <person name="Kalinowski J."/>
            <person name="Ruckert C."/>
        </authorList>
    </citation>
    <scope>NUCLEOTIDE SEQUENCE</scope>
    <source>
        <strain evidence="2">CGMCC 1.10998</strain>
    </source>
</reference>
<dbReference type="Proteomes" id="UP000637423">
    <property type="component" value="Unassembled WGS sequence"/>
</dbReference>
<dbReference type="EMBL" id="BMED01000006">
    <property type="protein sequence ID" value="GGC96088.1"/>
    <property type="molecule type" value="Genomic_DNA"/>
</dbReference>
<dbReference type="PANTHER" id="PTHR35936">
    <property type="entry name" value="MEMBRANE-BOUND LYTIC MUREIN TRANSGLYCOSYLASE F"/>
    <property type="match status" value="1"/>
</dbReference>
<dbReference type="SUPFAM" id="SSF53850">
    <property type="entry name" value="Periplasmic binding protein-like II"/>
    <property type="match status" value="1"/>
</dbReference>
<reference evidence="2" key="2">
    <citation type="submission" date="2020-09" db="EMBL/GenBank/DDBJ databases">
        <authorList>
            <person name="Sun Q."/>
            <person name="Zhou Y."/>
        </authorList>
    </citation>
    <scope>NUCLEOTIDE SEQUENCE</scope>
    <source>
        <strain evidence="2">CGMCC 1.10998</strain>
    </source>
</reference>
<protein>
    <recommendedName>
        <fullName evidence="4">Polar amino acid transport system substrate-binding protein</fullName>
    </recommendedName>
</protein>
<feature type="chain" id="PRO_5037576055" description="Polar amino acid transport system substrate-binding protein" evidence="1">
    <location>
        <begin position="30"/>
        <end position="276"/>
    </location>
</feature>
<keyword evidence="1" id="KW-0732">Signal</keyword>
<evidence type="ECO:0008006" key="4">
    <source>
        <dbReference type="Google" id="ProtNLM"/>
    </source>
</evidence>
<dbReference type="Gene3D" id="3.40.190.10">
    <property type="entry name" value="Periplasmic binding protein-like II"/>
    <property type="match status" value="2"/>
</dbReference>